<sequence>MRFMPDVKRLRLEKELKKEKGSALQGDNDPKNSWQGTIADPCTLVPLGLVTWFLTKYFLLSHFQRPGAGATLEVCCTLRIL</sequence>
<dbReference type="AlphaFoldDB" id="A0A117NM18"/>
<organism evidence="1 2">
    <name type="scientific">Penicillium freii</name>
    <dbReference type="NCBI Taxonomy" id="48697"/>
    <lineage>
        <taxon>Eukaryota</taxon>
        <taxon>Fungi</taxon>
        <taxon>Dikarya</taxon>
        <taxon>Ascomycota</taxon>
        <taxon>Pezizomycotina</taxon>
        <taxon>Eurotiomycetes</taxon>
        <taxon>Eurotiomycetidae</taxon>
        <taxon>Eurotiales</taxon>
        <taxon>Aspergillaceae</taxon>
        <taxon>Penicillium</taxon>
    </lineage>
</organism>
<accession>A0A117NM18</accession>
<keyword evidence="2" id="KW-1185">Reference proteome</keyword>
<protein>
    <submittedName>
        <fullName evidence="1">Uncharacterized protein</fullName>
    </submittedName>
</protein>
<proteinExistence type="predicted"/>
<dbReference type="Proteomes" id="UP000055045">
    <property type="component" value="Unassembled WGS sequence"/>
</dbReference>
<evidence type="ECO:0000313" key="2">
    <source>
        <dbReference type="Proteomes" id="UP000055045"/>
    </source>
</evidence>
<name>A0A117NM18_PENFR</name>
<evidence type="ECO:0000313" key="1">
    <source>
        <dbReference type="EMBL" id="KUM58610.1"/>
    </source>
</evidence>
<gene>
    <name evidence="1" type="ORF">ACN42_g8547</name>
</gene>
<reference evidence="1 2" key="1">
    <citation type="submission" date="2015-10" db="EMBL/GenBank/DDBJ databases">
        <title>Genome sequencing of Penicillium freii.</title>
        <authorList>
            <person name="Nguyen H.D."/>
            <person name="Visagie C.M."/>
            <person name="Seifert K.A."/>
        </authorList>
    </citation>
    <scope>NUCLEOTIDE SEQUENCE [LARGE SCALE GENOMIC DNA]</scope>
    <source>
        <strain evidence="1 2">DAOM 242723</strain>
    </source>
</reference>
<dbReference type="EMBL" id="LLXE01000272">
    <property type="protein sequence ID" value="KUM58610.1"/>
    <property type="molecule type" value="Genomic_DNA"/>
</dbReference>
<comment type="caution">
    <text evidence="1">The sequence shown here is derived from an EMBL/GenBank/DDBJ whole genome shotgun (WGS) entry which is preliminary data.</text>
</comment>